<keyword evidence="1" id="KW-0175">Coiled coil</keyword>
<dbReference type="Gene3D" id="1.10.287.950">
    <property type="entry name" value="Methyl-accepting chemotaxis protein"/>
    <property type="match status" value="1"/>
</dbReference>
<organism evidence="3 4">
    <name type="scientific">Thanatephorus cucumeris (strain AG1-IB / isolate 7/3/14)</name>
    <name type="common">Lettuce bottom rot fungus</name>
    <name type="synonym">Rhizoctonia solani</name>
    <dbReference type="NCBI Taxonomy" id="1108050"/>
    <lineage>
        <taxon>Eukaryota</taxon>
        <taxon>Fungi</taxon>
        <taxon>Dikarya</taxon>
        <taxon>Basidiomycota</taxon>
        <taxon>Agaricomycotina</taxon>
        <taxon>Agaricomycetes</taxon>
        <taxon>Cantharellales</taxon>
        <taxon>Ceratobasidiaceae</taxon>
        <taxon>Rhizoctonia</taxon>
        <taxon>Rhizoctonia solani AG-1</taxon>
    </lineage>
</organism>
<dbReference type="Proteomes" id="UP000012065">
    <property type="component" value="Unassembled WGS sequence"/>
</dbReference>
<accession>M5CDY2</accession>
<evidence type="ECO:0000313" key="3">
    <source>
        <dbReference type="EMBL" id="CCO37464.1"/>
    </source>
</evidence>
<name>M5CDY2_THACB</name>
<reference evidence="3 4" key="1">
    <citation type="journal article" date="2013" name="J. Biotechnol.">
        <title>Establishment and interpretation of the genome sequence of the phytopathogenic fungus Rhizoctonia solani AG1-IB isolate 7/3/14.</title>
        <authorList>
            <person name="Wibberg D.W."/>
            <person name="Jelonek L.J."/>
            <person name="Rupp O.R."/>
            <person name="Hennig M.H."/>
            <person name="Eikmeyer F.E."/>
            <person name="Goesmann A.G."/>
            <person name="Hartmann A.H."/>
            <person name="Borriss R.B."/>
            <person name="Grosch R.G."/>
            <person name="Puehler A.P."/>
            <person name="Schlueter A.S."/>
        </authorList>
    </citation>
    <scope>NUCLEOTIDE SEQUENCE [LARGE SCALE GENOMIC DNA]</scope>
    <source>
        <strain evidence="4">AG1-IB / isolate 7/3/14</strain>
    </source>
</reference>
<evidence type="ECO:0000313" key="4">
    <source>
        <dbReference type="Proteomes" id="UP000012065"/>
    </source>
</evidence>
<dbReference type="SUPFAM" id="SSF58104">
    <property type="entry name" value="Methyl-accepting chemotaxis protein (MCP) signaling domain"/>
    <property type="match status" value="1"/>
</dbReference>
<dbReference type="HOGENOM" id="CLU_052075_1_0_1"/>
<evidence type="ECO:0008006" key="5">
    <source>
        <dbReference type="Google" id="ProtNLM"/>
    </source>
</evidence>
<sequence>MHDPGLLMGLADHLFGAQMARYRSKHSLITFPSDATYSPPTLPTHLSVKLELVSGAPTDEEMAKVQDAVLTYQDMRRFPSMFDAHVNMELSQHLFDLQMARHMRLAGETQPTVAPEVIARPSKTHSNEAQAPSGTDESEAARNNAGTGSEVTKTCRASQSVVGIDVCDLMERSNQLADRFNQMMERSNELVERYGQPTDKCSSSTLAEKLGQVLERLVQMTERLQQPAEQSNQLAERFNQLFERFSQLVEQSSRPAQKANELAQQSNNLADRANQLAEKLNQSYDRSNELSEKANKSIENVGGLLKNISRVLAAVQHAIIRNHKGNTINAINCLVNDKGEMPGLMDLVSRSTVEQLSTYLHAQDCPVTIMGVPQPLRVSNAWLGDFLHFYGICDYLRESTGSIYLKKGKENEARSRLSDYLSSCLGS</sequence>
<evidence type="ECO:0000256" key="2">
    <source>
        <dbReference type="SAM" id="MobiDB-lite"/>
    </source>
</evidence>
<dbReference type="AlphaFoldDB" id="M5CDY2"/>
<feature type="coiled-coil region" evidence="1">
    <location>
        <begin position="256"/>
        <end position="293"/>
    </location>
</feature>
<proteinExistence type="predicted"/>
<feature type="region of interest" description="Disordered" evidence="2">
    <location>
        <begin position="119"/>
        <end position="152"/>
    </location>
</feature>
<evidence type="ECO:0000256" key="1">
    <source>
        <dbReference type="SAM" id="Coils"/>
    </source>
</evidence>
<protein>
    <recommendedName>
        <fullName evidence="5">Laminin domain protein</fullName>
    </recommendedName>
</protein>
<comment type="caution">
    <text evidence="3">The sequence shown here is derived from an EMBL/GenBank/DDBJ whole genome shotgun (WGS) entry which is preliminary data.</text>
</comment>
<dbReference type="EMBL" id="CAOJ01017172">
    <property type="protein sequence ID" value="CCO37464.1"/>
    <property type="molecule type" value="Genomic_DNA"/>
</dbReference>
<gene>
    <name evidence="3" type="ORF">BN14_11620</name>
</gene>